<dbReference type="STRING" id="36087.A0A077Z6U4"/>
<dbReference type="PANTHER" id="PTHR43655">
    <property type="entry name" value="ATP-DEPENDENT PROTEASE"/>
    <property type="match status" value="1"/>
</dbReference>
<dbReference type="InterPro" id="IPR037219">
    <property type="entry name" value="Peptidase_M41-like"/>
</dbReference>
<feature type="transmembrane region" description="Helical" evidence="17">
    <location>
        <begin position="196"/>
        <end position="214"/>
    </location>
</feature>
<dbReference type="CDD" id="cd19501">
    <property type="entry name" value="RecA-like_FtsH"/>
    <property type="match status" value="1"/>
</dbReference>
<proteinExistence type="inferred from homology"/>
<dbReference type="Gene3D" id="3.40.1690.20">
    <property type="match status" value="1"/>
</dbReference>
<dbReference type="GO" id="GO:0004222">
    <property type="term" value="F:metalloendopeptidase activity"/>
    <property type="evidence" value="ECO:0007669"/>
    <property type="project" value="InterPro"/>
</dbReference>
<dbReference type="InterPro" id="IPR003593">
    <property type="entry name" value="AAA+_ATPase"/>
</dbReference>
<dbReference type="EMBL" id="HG805894">
    <property type="protein sequence ID" value="CDW54400.1"/>
    <property type="molecule type" value="Genomic_DNA"/>
</dbReference>
<evidence type="ECO:0000256" key="4">
    <source>
        <dbReference type="ARBA" id="ARBA00010550"/>
    </source>
</evidence>
<keyword evidence="15 17" id="KW-0472">Membrane</keyword>
<keyword evidence="13 17" id="KW-1133">Transmembrane helix</keyword>
<evidence type="ECO:0000313" key="19">
    <source>
        <dbReference type="EMBL" id="CDW54400.1"/>
    </source>
</evidence>
<dbReference type="OrthoDB" id="1413014at2759"/>
<comment type="cofactor">
    <cofactor evidence="1">
        <name>Zn(2+)</name>
        <dbReference type="ChEBI" id="CHEBI:29105"/>
    </cofactor>
</comment>
<evidence type="ECO:0000256" key="5">
    <source>
        <dbReference type="ARBA" id="ARBA00022670"/>
    </source>
</evidence>
<protein>
    <submittedName>
        <fullName evidence="19">Paraplegin</fullName>
    </submittedName>
</protein>
<reference evidence="19" key="1">
    <citation type="submission" date="2014-01" db="EMBL/GenBank/DDBJ databases">
        <authorList>
            <person name="Aslett M."/>
        </authorList>
    </citation>
    <scope>NUCLEOTIDE SEQUENCE</scope>
</reference>
<keyword evidence="7" id="KW-0479">Metal-binding</keyword>
<keyword evidence="20" id="KW-1185">Reference proteome</keyword>
<dbReference type="Pfam" id="PF01434">
    <property type="entry name" value="Peptidase_M41"/>
    <property type="match status" value="1"/>
</dbReference>
<reference evidence="19" key="2">
    <citation type="submission" date="2014-03" db="EMBL/GenBank/DDBJ databases">
        <title>The whipworm genome and dual-species transcriptomics of an intimate host-pathogen interaction.</title>
        <authorList>
            <person name="Foth B.J."/>
            <person name="Tsai I.J."/>
            <person name="Reid A.J."/>
            <person name="Bancroft A.J."/>
            <person name="Nichol S."/>
            <person name="Tracey A."/>
            <person name="Holroyd N."/>
            <person name="Cotton J.A."/>
            <person name="Stanley E.J."/>
            <person name="Zarowiecki M."/>
            <person name="Liu J.Z."/>
            <person name="Huckvale T."/>
            <person name="Cooper P.J."/>
            <person name="Grencis R.K."/>
            <person name="Berriman M."/>
        </authorList>
    </citation>
    <scope>NUCLEOTIDE SEQUENCE [LARGE SCALE GENOMIC DNA]</scope>
</reference>
<evidence type="ECO:0000256" key="17">
    <source>
        <dbReference type="SAM" id="Phobius"/>
    </source>
</evidence>
<evidence type="ECO:0000256" key="13">
    <source>
        <dbReference type="ARBA" id="ARBA00022989"/>
    </source>
</evidence>
<keyword evidence="12" id="KW-0809">Transit peptide</keyword>
<evidence type="ECO:0000256" key="15">
    <source>
        <dbReference type="ARBA" id="ARBA00023136"/>
    </source>
</evidence>
<evidence type="ECO:0000256" key="3">
    <source>
        <dbReference type="ARBA" id="ARBA00010044"/>
    </source>
</evidence>
<dbReference type="GO" id="GO:0016887">
    <property type="term" value="F:ATP hydrolysis activity"/>
    <property type="evidence" value="ECO:0007669"/>
    <property type="project" value="InterPro"/>
</dbReference>
<dbReference type="Pfam" id="PF17862">
    <property type="entry name" value="AAA_lid_3"/>
    <property type="match status" value="1"/>
</dbReference>
<keyword evidence="8" id="KW-0547">Nucleotide-binding</keyword>
<organism evidence="19 20">
    <name type="scientific">Trichuris trichiura</name>
    <name type="common">Whipworm</name>
    <name type="synonym">Trichocephalus trichiurus</name>
    <dbReference type="NCBI Taxonomy" id="36087"/>
    <lineage>
        <taxon>Eukaryota</taxon>
        <taxon>Metazoa</taxon>
        <taxon>Ecdysozoa</taxon>
        <taxon>Nematoda</taxon>
        <taxon>Enoplea</taxon>
        <taxon>Dorylaimia</taxon>
        <taxon>Trichinellida</taxon>
        <taxon>Trichuridae</taxon>
        <taxon>Trichuris</taxon>
    </lineage>
</organism>
<dbReference type="InterPro" id="IPR000642">
    <property type="entry name" value="Peptidase_M41"/>
</dbReference>
<dbReference type="InterPro" id="IPR050928">
    <property type="entry name" value="ATP-dep_Zn_Metalloprotease"/>
</dbReference>
<gene>
    <name evidence="19" type="ORF">TTRE_0000267001</name>
</gene>
<keyword evidence="14" id="KW-0482">Metalloprotease</keyword>
<dbReference type="Gene3D" id="3.40.50.300">
    <property type="entry name" value="P-loop containing nucleotide triphosphate hydrolases"/>
    <property type="match status" value="1"/>
</dbReference>
<evidence type="ECO:0000256" key="16">
    <source>
        <dbReference type="SAM" id="MobiDB-lite"/>
    </source>
</evidence>
<dbReference type="SUPFAM" id="SSF140990">
    <property type="entry name" value="FtsH protease domain-like"/>
    <property type="match status" value="1"/>
</dbReference>
<dbReference type="Gene3D" id="1.20.58.760">
    <property type="entry name" value="Peptidase M41"/>
    <property type="match status" value="1"/>
</dbReference>
<feature type="transmembrane region" description="Helical" evidence="17">
    <location>
        <begin position="75"/>
        <end position="94"/>
    </location>
</feature>
<dbReference type="GO" id="GO:0046872">
    <property type="term" value="F:metal ion binding"/>
    <property type="evidence" value="ECO:0007669"/>
    <property type="project" value="UniProtKB-KW"/>
</dbReference>
<dbReference type="InterPro" id="IPR003959">
    <property type="entry name" value="ATPase_AAA_core"/>
</dbReference>
<dbReference type="GO" id="GO:0005745">
    <property type="term" value="C:m-AAA complex"/>
    <property type="evidence" value="ECO:0007669"/>
    <property type="project" value="TreeGrafter"/>
</dbReference>
<sequence length="744" mass="83504">MSGFGYFRIGRLIWAQCRKNALLLHRTSPRFQSTILTRCLLPVRNLHTTSLSCQQNKPEKDENDKDKPGFDFSDLIRATLYTIGIAAFLSLFSGSRYDELRLVPWNFFLHEMLAKGEPFLRYVQVEELLIMSDSDIITIRLHPGAIIHGQIAPTRIFHTRVPDIRNVEELIRREEEQLGISAESGVSIVFQRRSNWPFLFMLAFFSYMIFRTLFSIGKGGKRLSMPDIYGNLRKAQYRIISPFTKSGVPKIKFSDVVGLQEAKVEVMEFVDYLKKPDAYTRLGAKLPRGALLLGPPGCGKTLIAKAVASEASVPFLAINGTEFVEIIGGLGAARVRDLFKEAKRLKPCIVYIDEIDAVGRKRSDAKNVTGFQSGEEEQTLNQLLVEMDGNELLDVRNTVTLFISAGIDTNAGVIVLASTNRPDVLDKAALLRRGRFDRHILIDLPNMSERKEIFKYYLQKIKTSENIPDSAYLADRTPGYSGADIMNVCNEAAIRAATLGKDYVDSADLEYALERTLSGAERKTTSVTLPEKERIAYHESGHALVGWMLKHTNALLKISIVPRTKNITGMGFSQHAKTEKWLLSKDELLEKMSMALGGRAAEALVYGSVSTGAEDDLQSVTRMAYRMIKQFGMSEHIGPIAFPKPADGEESVAFLRKPYSKYLQALMDQASEARQLIEKAYALAEKILRSKRSELELLTKMLLERESLTYEQIVELIGPPAHGPKELTNKELQFPEESGSNKEI</sequence>
<accession>A0A077Z6U4</accession>
<evidence type="ECO:0000259" key="18">
    <source>
        <dbReference type="SMART" id="SM00382"/>
    </source>
</evidence>
<evidence type="ECO:0000313" key="20">
    <source>
        <dbReference type="Proteomes" id="UP000030665"/>
    </source>
</evidence>
<keyword evidence="10" id="KW-0862">Zinc</keyword>
<evidence type="ECO:0000256" key="6">
    <source>
        <dbReference type="ARBA" id="ARBA00022692"/>
    </source>
</evidence>
<dbReference type="AlphaFoldDB" id="A0A077Z6U4"/>
<comment type="similarity">
    <text evidence="4">In the N-terminal section; belongs to the AAA ATPase family.</text>
</comment>
<dbReference type="GO" id="GO:0005524">
    <property type="term" value="F:ATP binding"/>
    <property type="evidence" value="ECO:0007669"/>
    <property type="project" value="UniProtKB-KW"/>
</dbReference>
<evidence type="ECO:0000256" key="9">
    <source>
        <dbReference type="ARBA" id="ARBA00022801"/>
    </source>
</evidence>
<dbReference type="GO" id="GO:0034982">
    <property type="term" value="P:mitochondrial protein processing"/>
    <property type="evidence" value="ECO:0007669"/>
    <property type="project" value="TreeGrafter"/>
</dbReference>
<evidence type="ECO:0000256" key="1">
    <source>
        <dbReference type="ARBA" id="ARBA00001947"/>
    </source>
</evidence>
<keyword evidence="5" id="KW-0645">Protease</keyword>
<dbReference type="FunFam" id="1.10.8.60:FF:000001">
    <property type="entry name" value="ATP-dependent zinc metalloprotease FtsH"/>
    <property type="match status" value="1"/>
</dbReference>
<dbReference type="SMART" id="SM00382">
    <property type="entry name" value="AAA"/>
    <property type="match status" value="1"/>
</dbReference>
<dbReference type="Proteomes" id="UP000030665">
    <property type="component" value="Unassembled WGS sequence"/>
</dbReference>
<dbReference type="Gene3D" id="1.10.8.60">
    <property type="match status" value="1"/>
</dbReference>
<keyword evidence="11" id="KW-0067">ATP-binding</keyword>
<dbReference type="FunFam" id="3.40.50.300:FF:000277">
    <property type="entry name" value="ATP-dependent zinc metalloprotease FtsH"/>
    <property type="match status" value="1"/>
</dbReference>
<evidence type="ECO:0000256" key="11">
    <source>
        <dbReference type="ARBA" id="ARBA00022840"/>
    </source>
</evidence>
<dbReference type="InterPro" id="IPR041569">
    <property type="entry name" value="AAA_lid_3"/>
</dbReference>
<keyword evidence="9" id="KW-0378">Hydrolase</keyword>
<keyword evidence="6 17" id="KW-0812">Transmembrane</keyword>
<comment type="similarity">
    <text evidence="3">In the C-terminal section; belongs to the peptidase M41 family.</text>
</comment>
<feature type="domain" description="AAA+ ATPase" evidence="18">
    <location>
        <begin position="286"/>
        <end position="446"/>
    </location>
</feature>
<dbReference type="Pfam" id="PF00004">
    <property type="entry name" value="AAA"/>
    <property type="match status" value="1"/>
</dbReference>
<dbReference type="SUPFAM" id="SSF52540">
    <property type="entry name" value="P-loop containing nucleoside triphosphate hydrolases"/>
    <property type="match status" value="1"/>
</dbReference>
<evidence type="ECO:0000256" key="2">
    <source>
        <dbReference type="ARBA" id="ARBA00004141"/>
    </source>
</evidence>
<evidence type="ECO:0000256" key="7">
    <source>
        <dbReference type="ARBA" id="ARBA00022723"/>
    </source>
</evidence>
<evidence type="ECO:0000256" key="10">
    <source>
        <dbReference type="ARBA" id="ARBA00022833"/>
    </source>
</evidence>
<evidence type="ECO:0000256" key="14">
    <source>
        <dbReference type="ARBA" id="ARBA00023049"/>
    </source>
</evidence>
<evidence type="ECO:0000256" key="8">
    <source>
        <dbReference type="ARBA" id="ARBA00022741"/>
    </source>
</evidence>
<name>A0A077Z6U4_TRITR</name>
<comment type="subcellular location">
    <subcellularLocation>
        <location evidence="2">Membrane</location>
        <topology evidence="2">Multi-pass membrane protein</topology>
    </subcellularLocation>
</comment>
<dbReference type="InterPro" id="IPR027417">
    <property type="entry name" value="P-loop_NTPase"/>
</dbReference>
<dbReference type="GO" id="GO:0004176">
    <property type="term" value="F:ATP-dependent peptidase activity"/>
    <property type="evidence" value="ECO:0007669"/>
    <property type="project" value="InterPro"/>
</dbReference>
<feature type="region of interest" description="Disordered" evidence="16">
    <location>
        <begin position="719"/>
        <end position="744"/>
    </location>
</feature>
<dbReference type="PANTHER" id="PTHR43655:SF8">
    <property type="entry name" value="PARAPLEGIN"/>
    <property type="match status" value="1"/>
</dbReference>
<evidence type="ECO:0000256" key="12">
    <source>
        <dbReference type="ARBA" id="ARBA00022946"/>
    </source>
</evidence>